<evidence type="ECO:0000313" key="4">
    <source>
        <dbReference type="Proteomes" id="UP000574133"/>
    </source>
</evidence>
<dbReference type="AlphaFoldDB" id="A0A841TJL3"/>
<accession>A0A841TJL3</accession>
<dbReference type="Proteomes" id="UP000574133">
    <property type="component" value="Unassembled WGS sequence"/>
</dbReference>
<proteinExistence type="predicted"/>
<sequence length="136" mass="14833">MSGKWRWTFGFGVFGAVLAFLFQVSRNTIGTTLLRSFYAFLAFAALAAVVRIALSVLLKPAAPSYMKLPKEGNGQAIDLTTPDDGGELTDMLKEQRTDGGGRPISGFQPLNPKRLVTLEHPSTEDVVTAVRRMTDE</sequence>
<keyword evidence="2" id="KW-1133">Transmembrane helix</keyword>
<keyword evidence="4" id="KW-1185">Reference proteome</keyword>
<dbReference type="RefSeq" id="WP_185180650.1">
    <property type="nucleotide sequence ID" value="NZ_CBCSEP010000013.1"/>
</dbReference>
<comment type="caution">
    <text evidence="3">The sequence shown here is derived from an EMBL/GenBank/DDBJ whole genome shotgun (WGS) entry which is preliminary data.</text>
</comment>
<evidence type="ECO:0000256" key="2">
    <source>
        <dbReference type="SAM" id="Phobius"/>
    </source>
</evidence>
<dbReference type="EMBL" id="JACJVN010000081">
    <property type="protein sequence ID" value="MBB6679390.1"/>
    <property type="molecule type" value="Genomic_DNA"/>
</dbReference>
<feature type="transmembrane region" description="Helical" evidence="2">
    <location>
        <begin position="7"/>
        <end position="25"/>
    </location>
</feature>
<organism evidence="3 4">
    <name type="scientific">Cohnella lubricantis</name>
    <dbReference type="NCBI Taxonomy" id="2163172"/>
    <lineage>
        <taxon>Bacteria</taxon>
        <taxon>Bacillati</taxon>
        <taxon>Bacillota</taxon>
        <taxon>Bacilli</taxon>
        <taxon>Bacillales</taxon>
        <taxon>Paenibacillaceae</taxon>
        <taxon>Cohnella</taxon>
    </lineage>
</organism>
<reference evidence="3 4" key="1">
    <citation type="submission" date="2020-08" db="EMBL/GenBank/DDBJ databases">
        <title>Cohnella phylogeny.</title>
        <authorList>
            <person name="Dunlap C."/>
        </authorList>
    </citation>
    <scope>NUCLEOTIDE SEQUENCE [LARGE SCALE GENOMIC DNA]</scope>
    <source>
        <strain evidence="3 4">DSM 103658</strain>
    </source>
</reference>
<feature type="region of interest" description="Disordered" evidence="1">
    <location>
        <begin position="73"/>
        <end position="110"/>
    </location>
</feature>
<feature type="transmembrane region" description="Helical" evidence="2">
    <location>
        <begin position="37"/>
        <end position="58"/>
    </location>
</feature>
<protein>
    <submittedName>
        <fullName evidence="3">Uncharacterized protein</fullName>
    </submittedName>
</protein>
<name>A0A841TJL3_9BACL</name>
<evidence type="ECO:0000256" key="1">
    <source>
        <dbReference type="SAM" id="MobiDB-lite"/>
    </source>
</evidence>
<keyword evidence="2" id="KW-0812">Transmembrane</keyword>
<feature type="compositionally biased region" description="Basic and acidic residues" evidence="1">
    <location>
        <begin position="90"/>
        <end position="99"/>
    </location>
</feature>
<gene>
    <name evidence="3" type="ORF">H4Q31_19070</name>
</gene>
<evidence type="ECO:0000313" key="3">
    <source>
        <dbReference type="EMBL" id="MBB6679390.1"/>
    </source>
</evidence>
<keyword evidence="2" id="KW-0472">Membrane</keyword>